<reference evidence="2 3" key="1">
    <citation type="submission" date="2024-01" db="EMBL/GenBank/DDBJ databases">
        <title>A draft genome for the cacao thread blight pathogen Marasmiellus scandens.</title>
        <authorList>
            <person name="Baruah I.K."/>
            <person name="Leung J."/>
            <person name="Bukari Y."/>
            <person name="Amoako-Attah I."/>
            <person name="Meinhardt L.W."/>
            <person name="Bailey B.A."/>
            <person name="Cohen S.P."/>
        </authorList>
    </citation>
    <scope>NUCLEOTIDE SEQUENCE [LARGE SCALE GENOMIC DNA]</scope>
    <source>
        <strain evidence="2 3">GH-19</strain>
    </source>
</reference>
<evidence type="ECO:0000313" key="2">
    <source>
        <dbReference type="EMBL" id="KAK7458054.1"/>
    </source>
</evidence>
<feature type="compositionally biased region" description="Basic and acidic residues" evidence="1">
    <location>
        <begin position="282"/>
        <end position="292"/>
    </location>
</feature>
<comment type="caution">
    <text evidence="2">The sequence shown here is derived from an EMBL/GenBank/DDBJ whole genome shotgun (WGS) entry which is preliminary data.</text>
</comment>
<evidence type="ECO:0000313" key="3">
    <source>
        <dbReference type="Proteomes" id="UP001498398"/>
    </source>
</evidence>
<feature type="region of interest" description="Disordered" evidence="1">
    <location>
        <begin position="106"/>
        <end position="139"/>
    </location>
</feature>
<protein>
    <submittedName>
        <fullName evidence="2">Uncharacterized protein</fullName>
    </submittedName>
</protein>
<dbReference type="EMBL" id="JBANRG010000018">
    <property type="protein sequence ID" value="KAK7458054.1"/>
    <property type="molecule type" value="Genomic_DNA"/>
</dbReference>
<accession>A0ABR1JG01</accession>
<dbReference type="Proteomes" id="UP001498398">
    <property type="component" value="Unassembled WGS sequence"/>
</dbReference>
<organism evidence="2 3">
    <name type="scientific">Marasmiellus scandens</name>
    <dbReference type="NCBI Taxonomy" id="2682957"/>
    <lineage>
        <taxon>Eukaryota</taxon>
        <taxon>Fungi</taxon>
        <taxon>Dikarya</taxon>
        <taxon>Basidiomycota</taxon>
        <taxon>Agaricomycotina</taxon>
        <taxon>Agaricomycetes</taxon>
        <taxon>Agaricomycetidae</taxon>
        <taxon>Agaricales</taxon>
        <taxon>Marasmiineae</taxon>
        <taxon>Omphalotaceae</taxon>
        <taxon>Marasmiellus</taxon>
    </lineage>
</organism>
<sequence>MASSFRQILKGENQEECLRSIEDVEEIKRAARKYVIMHRLWLTDNSLLFFQREFDPDFAETNRFESNESKVQGEFHDLRALIPEKLHGEIKKKWFRNKFLEAMKEQRSNTSTRVRNQAPEQIFGSSAAEQMDDSSSRKNMFKDDIGYQEARDGKGPYYATFHLFSVLIRGKNAPKGLMEGKWSMPRTEIMQHKLNISYMTPGAIANSAVLARWAHSADRNLTAIGEATGINYKAEFEAYLQKILEGLHGKKRWAKDLFQYWDSIMFPDQPSRYGGQSLEGTQQRREEEKNEVFDEDVSSVVSCKQTVKSEDNRSSKRMTTVMETVMEMGLGYLVPRAVSAMATVCRKKA</sequence>
<name>A0ABR1JG01_9AGAR</name>
<feature type="region of interest" description="Disordered" evidence="1">
    <location>
        <begin position="272"/>
        <end position="292"/>
    </location>
</feature>
<gene>
    <name evidence="2" type="ORF">VKT23_009960</name>
</gene>
<evidence type="ECO:0000256" key="1">
    <source>
        <dbReference type="SAM" id="MobiDB-lite"/>
    </source>
</evidence>
<keyword evidence="3" id="KW-1185">Reference proteome</keyword>
<proteinExistence type="predicted"/>
<feature type="compositionally biased region" description="Polar residues" evidence="1">
    <location>
        <begin position="108"/>
        <end position="128"/>
    </location>
</feature>